<keyword evidence="1" id="KW-0812">Transmembrane</keyword>
<keyword evidence="1" id="KW-1133">Transmembrane helix</keyword>
<dbReference type="AlphaFoldDB" id="W9SQ54"/>
<gene>
    <name evidence="3" type="ORF">L484_027100</name>
</gene>
<organism evidence="3 4">
    <name type="scientific">Morus notabilis</name>
    <dbReference type="NCBI Taxonomy" id="981085"/>
    <lineage>
        <taxon>Eukaryota</taxon>
        <taxon>Viridiplantae</taxon>
        <taxon>Streptophyta</taxon>
        <taxon>Embryophyta</taxon>
        <taxon>Tracheophyta</taxon>
        <taxon>Spermatophyta</taxon>
        <taxon>Magnoliopsida</taxon>
        <taxon>eudicotyledons</taxon>
        <taxon>Gunneridae</taxon>
        <taxon>Pentapetalae</taxon>
        <taxon>rosids</taxon>
        <taxon>fabids</taxon>
        <taxon>Rosales</taxon>
        <taxon>Moraceae</taxon>
        <taxon>Moreae</taxon>
        <taxon>Morus</taxon>
    </lineage>
</organism>
<keyword evidence="2" id="KW-0732">Signal</keyword>
<dbReference type="EMBL" id="KE345919">
    <property type="protein sequence ID" value="EXC20545.1"/>
    <property type="molecule type" value="Genomic_DNA"/>
</dbReference>
<proteinExistence type="predicted"/>
<name>W9SQ54_9ROSA</name>
<keyword evidence="4" id="KW-1185">Reference proteome</keyword>
<evidence type="ECO:0008006" key="5">
    <source>
        <dbReference type="Google" id="ProtNLM"/>
    </source>
</evidence>
<keyword evidence="1" id="KW-0472">Membrane</keyword>
<dbReference type="Proteomes" id="UP000030645">
    <property type="component" value="Unassembled WGS sequence"/>
</dbReference>
<feature type="chain" id="PRO_5004932105" description="Secreted protein" evidence="2">
    <location>
        <begin position="25"/>
        <end position="202"/>
    </location>
</feature>
<evidence type="ECO:0000313" key="3">
    <source>
        <dbReference type="EMBL" id="EXC20545.1"/>
    </source>
</evidence>
<evidence type="ECO:0000313" key="4">
    <source>
        <dbReference type="Proteomes" id="UP000030645"/>
    </source>
</evidence>
<accession>W9SQ54</accession>
<sequence>MPLLVSSVVVASIVVVPTVDLVFAEPPLSNQPLDLISQVIAFGCSVPTLAVKLTVLILVSPCWVGLQRRWLTQDLEMTDLVVDVIDPHSQGCIDVVPLRLWPLVFPLTRRGVAAPIARCRVVPLLGLHLRGTSALLTVILTARLPYLFLGKGCRLALQGLLSLLGVDELLCPCQEFLVSMGWSPVAVCAVGDVLLHTRQRPH</sequence>
<feature type="signal peptide" evidence="2">
    <location>
        <begin position="1"/>
        <end position="24"/>
    </location>
</feature>
<feature type="transmembrane region" description="Helical" evidence="1">
    <location>
        <begin position="40"/>
        <end position="66"/>
    </location>
</feature>
<protein>
    <recommendedName>
        <fullName evidence="5">Secreted protein</fullName>
    </recommendedName>
</protein>
<evidence type="ECO:0000256" key="2">
    <source>
        <dbReference type="SAM" id="SignalP"/>
    </source>
</evidence>
<reference evidence="4" key="1">
    <citation type="submission" date="2013-01" db="EMBL/GenBank/DDBJ databases">
        <title>Draft Genome Sequence of a Mulberry Tree, Morus notabilis C.K. Schneid.</title>
        <authorList>
            <person name="He N."/>
            <person name="Zhao S."/>
        </authorList>
    </citation>
    <scope>NUCLEOTIDE SEQUENCE</scope>
</reference>
<evidence type="ECO:0000256" key="1">
    <source>
        <dbReference type="SAM" id="Phobius"/>
    </source>
</evidence>